<keyword evidence="3" id="KW-0282">Flagellum</keyword>
<keyword evidence="17" id="KW-1185">Reference proteome</keyword>
<dbReference type="AlphaFoldDB" id="A0AAN8AK56"/>
<dbReference type="InterPro" id="IPR039750">
    <property type="entry name" value="DRC1/DRC2"/>
</dbReference>
<feature type="compositionally biased region" description="Basic and acidic residues" evidence="14">
    <location>
        <begin position="7"/>
        <end position="21"/>
    </location>
</feature>
<evidence type="ECO:0000256" key="10">
    <source>
        <dbReference type="ARBA" id="ARBA00040899"/>
    </source>
</evidence>
<dbReference type="GO" id="GO:0070286">
    <property type="term" value="P:axonemal dynein complex assembly"/>
    <property type="evidence" value="ECO:0007669"/>
    <property type="project" value="InterPro"/>
</dbReference>
<feature type="domain" description="Dynein regulatory complex protein 1/2 N-terminal" evidence="15">
    <location>
        <begin position="27"/>
        <end position="127"/>
    </location>
</feature>
<comment type="similarity">
    <text evidence="9">Belongs to the DRC2 family.</text>
</comment>
<dbReference type="PANTHER" id="PTHR21625:SF0">
    <property type="entry name" value="DYNEIN REGULATORY COMPLEX SUBUNIT 2"/>
    <property type="match status" value="1"/>
</dbReference>
<keyword evidence="5" id="KW-0969">Cilium</keyword>
<keyword evidence="6" id="KW-0206">Cytoskeleton</keyword>
<reference evidence="16 17" key="1">
    <citation type="journal article" date="2023" name="Genes (Basel)">
        <title>Chromosome-Level Genome Assembly and Circadian Gene Repertoire of the Patagonia Blennie Eleginops maclovinus-The Closest Ancestral Proxy of Antarctic Cryonotothenioids.</title>
        <authorList>
            <person name="Cheng C.C."/>
            <person name="Rivera-Colon A.G."/>
            <person name="Minhas B.F."/>
            <person name="Wilson L."/>
            <person name="Rayamajhi N."/>
            <person name="Vargas-Chacoff L."/>
            <person name="Catchen J.M."/>
        </authorList>
    </citation>
    <scope>NUCLEOTIDE SEQUENCE [LARGE SCALE GENOMIC DNA]</scope>
    <source>
        <strain evidence="16">JMC-PN-2008</strain>
    </source>
</reference>
<evidence type="ECO:0000256" key="12">
    <source>
        <dbReference type="ARBA" id="ARBA00045865"/>
    </source>
</evidence>
<evidence type="ECO:0000256" key="9">
    <source>
        <dbReference type="ARBA" id="ARBA00038424"/>
    </source>
</evidence>
<evidence type="ECO:0000256" key="14">
    <source>
        <dbReference type="SAM" id="MobiDB-lite"/>
    </source>
</evidence>
<dbReference type="EMBL" id="JAUZQC010000016">
    <property type="protein sequence ID" value="KAK5857877.1"/>
    <property type="molecule type" value="Genomic_DNA"/>
</dbReference>
<feature type="coiled-coil region" evidence="13">
    <location>
        <begin position="394"/>
        <end position="424"/>
    </location>
</feature>
<dbReference type="InterPro" id="IPR039505">
    <property type="entry name" value="DRC1/2_N"/>
</dbReference>
<dbReference type="PANTHER" id="PTHR21625">
    <property type="entry name" value="NYD-SP28 PROTEIN"/>
    <property type="match status" value="1"/>
</dbReference>
<evidence type="ECO:0000256" key="7">
    <source>
        <dbReference type="ARBA" id="ARBA00023273"/>
    </source>
</evidence>
<comment type="function">
    <text evidence="12">Component of the nexin-dynein regulatory complex (N-DRC), a key regulator of ciliary/flagellar motility which maintains the alignment and integrity of the distal axoneme and regulates microtubule sliding in motile axonemes. Plays a critical role in the assembly of N-DRC and also stabilizes the assembly of multiple inner dynein arms and radial spokes. Coassembles with DRC1 to form a central scaffold needed for assembly of the N-DRC and its attachment to the outer doublet microtubules.</text>
</comment>
<reference evidence="16 17" key="2">
    <citation type="journal article" date="2023" name="Mol. Biol. Evol.">
        <title>Genomics of Secondarily Temperate Adaptation in the Only Non-Antarctic Icefish.</title>
        <authorList>
            <person name="Rivera-Colon A.G."/>
            <person name="Rayamajhi N."/>
            <person name="Minhas B.F."/>
            <person name="Madrigal G."/>
            <person name="Bilyk K.T."/>
            <person name="Yoon V."/>
            <person name="Hune M."/>
            <person name="Gregory S."/>
            <person name="Cheng C.H.C."/>
            <person name="Catchen J.M."/>
        </authorList>
    </citation>
    <scope>NUCLEOTIDE SEQUENCE [LARGE SCALE GENOMIC DNA]</scope>
    <source>
        <strain evidence="16">JMC-PN-2008</strain>
    </source>
</reference>
<sequence length="474" mass="54851">MPKKAKKGGEGKGGGKTEEERLLFLQQRAQAEEEMNRKKEEVLTLFLKDKLQKEEKNAAVNLLKLNEGWRSILRQTRAAELRSDLTVLSQTFERQLDGVDNVIKNLERDLQDAERQSAQVRRLHLQHLERLWAQQQRHLEFEQQQWEDLLKQLTSRFSSDREQMLSQSKHKLDDLKDTSFAVVKKHKEVMEDIEKLYNDTITVYQISHNERLASLGLEEAERLEKMKKKNRMSVPSPCDEEASVPFLRCQQKCLQSDAKTVKKLQEDVAGAQVKLTNLQMGNVSVDRDLTEARDQVKSRTQVLRDQLTASQRAARKQLIDLTMQSDHPVKKLQAIIAKGQKVLQVAEMCRKLESEQRTVSSLIPAEKQRQEKSEEPRKESGKEMSALRNVTLSINTSVLQRENLRRQRDALSRENQQLRVLLSQHLDAMTVSDHDLEEAHPLLTVYRAPTTSKHPDNERRHTVTEAVHIVKHSL</sequence>
<evidence type="ECO:0000256" key="4">
    <source>
        <dbReference type="ARBA" id="ARBA00023054"/>
    </source>
</evidence>
<dbReference type="GO" id="GO:0060285">
    <property type="term" value="P:cilium-dependent cell motility"/>
    <property type="evidence" value="ECO:0007669"/>
    <property type="project" value="TreeGrafter"/>
</dbReference>
<evidence type="ECO:0000259" key="15">
    <source>
        <dbReference type="Pfam" id="PF14772"/>
    </source>
</evidence>
<keyword evidence="2" id="KW-0963">Cytoplasm</keyword>
<evidence type="ECO:0000256" key="3">
    <source>
        <dbReference type="ARBA" id="ARBA00022846"/>
    </source>
</evidence>
<dbReference type="Pfam" id="PF14772">
    <property type="entry name" value="NYD-SP28"/>
    <property type="match status" value="1"/>
</dbReference>
<evidence type="ECO:0000256" key="8">
    <source>
        <dbReference type="ARBA" id="ARBA00037841"/>
    </source>
</evidence>
<organism evidence="16 17">
    <name type="scientific">Eleginops maclovinus</name>
    <name type="common">Patagonian blennie</name>
    <name type="synonym">Eleginus maclovinus</name>
    <dbReference type="NCBI Taxonomy" id="56733"/>
    <lineage>
        <taxon>Eukaryota</taxon>
        <taxon>Metazoa</taxon>
        <taxon>Chordata</taxon>
        <taxon>Craniata</taxon>
        <taxon>Vertebrata</taxon>
        <taxon>Euteleostomi</taxon>
        <taxon>Actinopterygii</taxon>
        <taxon>Neopterygii</taxon>
        <taxon>Teleostei</taxon>
        <taxon>Neoteleostei</taxon>
        <taxon>Acanthomorphata</taxon>
        <taxon>Eupercaria</taxon>
        <taxon>Perciformes</taxon>
        <taxon>Notothenioidei</taxon>
        <taxon>Eleginopidae</taxon>
        <taxon>Eleginops</taxon>
    </lineage>
</organism>
<feature type="region of interest" description="Disordered" evidence="14">
    <location>
        <begin position="356"/>
        <end position="385"/>
    </location>
</feature>
<keyword evidence="4 13" id="KW-0175">Coiled coil</keyword>
<evidence type="ECO:0000256" key="11">
    <source>
        <dbReference type="ARBA" id="ARBA00041517"/>
    </source>
</evidence>
<evidence type="ECO:0000256" key="1">
    <source>
        <dbReference type="ARBA" id="ARBA00004611"/>
    </source>
</evidence>
<feature type="compositionally biased region" description="Basic and acidic residues" evidence="14">
    <location>
        <begin position="366"/>
        <end position="382"/>
    </location>
</feature>
<dbReference type="GO" id="GO:0005858">
    <property type="term" value="C:axonemal dynein complex"/>
    <property type="evidence" value="ECO:0007669"/>
    <property type="project" value="InterPro"/>
</dbReference>
<evidence type="ECO:0000313" key="17">
    <source>
        <dbReference type="Proteomes" id="UP001346869"/>
    </source>
</evidence>
<gene>
    <name evidence="16" type="ORF">PBY51_011090</name>
</gene>
<comment type="subcellular location">
    <subcellularLocation>
        <location evidence="1">Cytoplasm</location>
        <location evidence="1">Cytoskeleton</location>
        <location evidence="1">Flagellum axoneme</location>
    </subcellularLocation>
    <subcellularLocation>
        <location evidence="8">Cytoplasm</location>
        <location evidence="8">Cytoskeleton</location>
        <location evidence="8">Flagellum basal body</location>
    </subcellularLocation>
</comment>
<evidence type="ECO:0000256" key="2">
    <source>
        <dbReference type="ARBA" id="ARBA00022490"/>
    </source>
</evidence>
<proteinExistence type="inferred from homology"/>
<feature type="coiled-coil region" evidence="13">
    <location>
        <begin position="89"/>
        <end position="123"/>
    </location>
</feature>
<comment type="caution">
    <text evidence="16">The sequence shown here is derived from an EMBL/GenBank/DDBJ whole genome shotgun (WGS) entry which is preliminary data.</text>
</comment>
<protein>
    <recommendedName>
        <fullName evidence="10">Dynein regulatory complex subunit 2</fullName>
    </recommendedName>
    <alternativeName>
        <fullName evidence="11">Coiled-coil domain-containing protein 65</fullName>
    </alternativeName>
</protein>
<evidence type="ECO:0000256" key="6">
    <source>
        <dbReference type="ARBA" id="ARBA00023212"/>
    </source>
</evidence>
<evidence type="ECO:0000313" key="16">
    <source>
        <dbReference type="EMBL" id="KAK5857877.1"/>
    </source>
</evidence>
<dbReference type="GO" id="GO:0003352">
    <property type="term" value="P:regulation of cilium movement"/>
    <property type="evidence" value="ECO:0007669"/>
    <property type="project" value="TreeGrafter"/>
</dbReference>
<name>A0AAN8AK56_ELEMC</name>
<feature type="region of interest" description="Disordered" evidence="14">
    <location>
        <begin position="1"/>
        <end position="21"/>
    </location>
</feature>
<accession>A0AAN8AK56</accession>
<dbReference type="Proteomes" id="UP001346869">
    <property type="component" value="Unassembled WGS sequence"/>
</dbReference>
<evidence type="ECO:0000256" key="5">
    <source>
        <dbReference type="ARBA" id="ARBA00023069"/>
    </source>
</evidence>
<keyword evidence="7" id="KW-0966">Cell projection</keyword>
<evidence type="ECO:0000256" key="13">
    <source>
        <dbReference type="SAM" id="Coils"/>
    </source>
</evidence>
<feature type="coiled-coil region" evidence="13">
    <location>
        <begin position="21"/>
        <end position="48"/>
    </location>
</feature>